<dbReference type="InterPro" id="IPR001254">
    <property type="entry name" value="Trypsin_dom"/>
</dbReference>
<dbReference type="InterPro" id="IPR050430">
    <property type="entry name" value="Peptidase_S1"/>
</dbReference>
<name>A0AAN7QHF2_9COLE</name>
<evidence type="ECO:0000256" key="1">
    <source>
        <dbReference type="ARBA" id="ARBA00007664"/>
    </source>
</evidence>
<dbReference type="SUPFAM" id="SSF50494">
    <property type="entry name" value="Trypsin-like serine proteases"/>
    <property type="match status" value="1"/>
</dbReference>
<keyword evidence="8" id="KW-1185">Reference proteome</keyword>
<evidence type="ECO:0000256" key="5">
    <source>
        <dbReference type="ARBA" id="ARBA00023157"/>
    </source>
</evidence>
<evidence type="ECO:0000313" key="7">
    <source>
        <dbReference type="EMBL" id="KAK4877878.1"/>
    </source>
</evidence>
<evidence type="ECO:0000313" key="8">
    <source>
        <dbReference type="Proteomes" id="UP001353858"/>
    </source>
</evidence>
<evidence type="ECO:0000256" key="2">
    <source>
        <dbReference type="ARBA" id="ARBA00022670"/>
    </source>
</evidence>
<keyword evidence="4" id="KW-0720">Serine protease</keyword>
<proteinExistence type="inferred from homology"/>
<dbReference type="PANTHER" id="PTHR24276">
    <property type="entry name" value="POLYSERASE-RELATED"/>
    <property type="match status" value="1"/>
</dbReference>
<keyword evidence="5" id="KW-1015">Disulfide bond</keyword>
<sequence>MAGSHRPNRVSVYEKVVTVDRMCSWIPVGGVSSGESGDSSDEEGVVLSDPDEPNCVWNFLWIIIVPLRFRAYIGLIKWQVIVSVISSGPGGALIPKIVNGDDANIEDYPYQVSIEIDGGHQCGGSIISTTRILTAAQCTDFYSVSQISVRAGSSIREQGGQLKTVFKKFVHPGYNNPRFDNDVSVLVLSEPLDLNNKVQVVQLATSDDVPDGAYATVTGWGHTENYTLATTLQQLQSPKNSNADCKQHFGSIVNIDSMVCYGGVQGVTPCAADSGSPIVYNNVQVGVASLGICDGYFPFVYARVEYFLDYIQSNM</sequence>
<keyword evidence="2" id="KW-0645">Protease</keyword>
<dbReference type="Pfam" id="PF00089">
    <property type="entry name" value="Trypsin"/>
    <property type="match status" value="1"/>
</dbReference>
<comment type="caution">
    <text evidence="7">The sequence shown here is derived from an EMBL/GenBank/DDBJ whole genome shotgun (WGS) entry which is preliminary data.</text>
</comment>
<comment type="similarity">
    <text evidence="1">Belongs to the peptidase S1 family.</text>
</comment>
<dbReference type="PRINTS" id="PR00722">
    <property type="entry name" value="CHYMOTRYPSIN"/>
</dbReference>
<dbReference type="FunFam" id="2.40.10.10:FF:000068">
    <property type="entry name" value="transmembrane protease serine 2"/>
    <property type="match status" value="1"/>
</dbReference>
<dbReference type="Gene3D" id="2.40.10.10">
    <property type="entry name" value="Trypsin-like serine proteases"/>
    <property type="match status" value="2"/>
</dbReference>
<dbReference type="GO" id="GO:0004252">
    <property type="term" value="F:serine-type endopeptidase activity"/>
    <property type="evidence" value="ECO:0007669"/>
    <property type="project" value="InterPro"/>
</dbReference>
<dbReference type="PROSITE" id="PS50240">
    <property type="entry name" value="TRYPSIN_DOM"/>
    <property type="match status" value="1"/>
</dbReference>
<gene>
    <name evidence="7" type="ORF">RN001_010384</name>
</gene>
<dbReference type="CDD" id="cd00190">
    <property type="entry name" value="Tryp_SPc"/>
    <property type="match status" value="1"/>
</dbReference>
<dbReference type="EMBL" id="JARPUR010000004">
    <property type="protein sequence ID" value="KAK4877878.1"/>
    <property type="molecule type" value="Genomic_DNA"/>
</dbReference>
<organism evidence="7 8">
    <name type="scientific">Aquatica leii</name>
    <dbReference type="NCBI Taxonomy" id="1421715"/>
    <lineage>
        <taxon>Eukaryota</taxon>
        <taxon>Metazoa</taxon>
        <taxon>Ecdysozoa</taxon>
        <taxon>Arthropoda</taxon>
        <taxon>Hexapoda</taxon>
        <taxon>Insecta</taxon>
        <taxon>Pterygota</taxon>
        <taxon>Neoptera</taxon>
        <taxon>Endopterygota</taxon>
        <taxon>Coleoptera</taxon>
        <taxon>Polyphaga</taxon>
        <taxon>Elateriformia</taxon>
        <taxon>Elateroidea</taxon>
        <taxon>Lampyridae</taxon>
        <taxon>Luciolinae</taxon>
        <taxon>Aquatica</taxon>
    </lineage>
</organism>
<dbReference type="InterPro" id="IPR009003">
    <property type="entry name" value="Peptidase_S1_PA"/>
</dbReference>
<dbReference type="InterPro" id="IPR001314">
    <property type="entry name" value="Peptidase_S1A"/>
</dbReference>
<dbReference type="PANTHER" id="PTHR24276:SF91">
    <property type="entry name" value="AT26814P-RELATED"/>
    <property type="match status" value="1"/>
</dbReference>
<dbReference type="GO" id="GO:0006508">
    <property type="term" value="P:proteolysis"/>
    <property type="evidence" value="ECO:0007669"/>
    <property type="project" value="UniProtKB-KW"/>
</dbReference>
<evidence type="ECO:0000259" key="6">
    <source>
        <dbReference type="PROSITE" id="PS50240"/>
    </source>
</evidence>
<feature type="domain" description="Peptidase S1" evidence="6">
    <location>
        <begin position="97"/>
        <end position="315"/>
    </location>
</feature>
<evidence type="ECO:0000256" key="4">
    <source>
        <dbReference type="ARBA" id="ARBA00022825"/>
    </source>
</evidence>
<dbReference type="InterPro" id="IPR043504">
    <property type="entry name" value="Peptidase_S1_PA_chymotrypsin"/>
</dbReference>
<reference evidence="8" key="1">
    <citation type="submission" date="2023-01" db="EMBL/GenBank/DDBJ databases">
        <title>Key to firefly adult light organ development and bioluminescence: homeobox transcription factors regulate luciferase expression and transportation to peroxisome.</title>
        <authorList>
            <person name="Fu X."/>
        </authorList>
    </citation>
    <scope>NUCLEOTIDE SEQUENCE [LARGE SCALE GENOMIC DNA]</scope>
</reference>
<accession>A0AAN7QHF2</accession>
<evidence type="ECO:0000256" key="3">
    <source>
        <dbReference type="ARBA" id="ARBA00022801"/>
    </source>
</evidence>
<dbReference type="SMART" id="SM00020">
    <property type="entry name" value="Tryp_SPc"/>
    <property type="match status" value="1"/>
</dbReference>
<keyword evidence="3" id="KW-0378">Hydrolase</keyword>
<protein>
    <recommendedName>
        <fullName evidence="6">Peptidase S1 domain-containing protein</fullName>
    </recommendedName>
</protein>
<dbReference type="AlphaFoldDB" id="A0AAN7QHF2"/>
<dbReference type="Proteomes" id="UP001353858">
    <property type="component" value="Unassembled WGS sequence"/>
</dbReference>